<name>A0AA39J7L0_9AGAR</name>
<evidence type="ECO:0000313" key="2">
    <source>
        <dbReference type="EMBL" id="KAK0437632.1"/>
    </source>
</evidence>
<dbReference type="Gene3D" id="3.10.20.90">
    <property type="entry name" value="Phosphatidylinositol 3-kinase Catalytic Subunit, Chain A, domain 1"/>
    <property type="match status" value="1"/>
</dbReference>
<accession>A0AA39J7L0</accession>
<dbReference type="InterPro" id="IPR029071">
    <property type="entry name" value="Ubiquitin-like_domsf"/>
</dbReference>
<dbReference type="InterPro" id="IPR000626">
    <property type="entry name" value="Ubiquitin-like_dom"/>
</dbReference>
<dbReference type="SUPFAM" id="SSF54236">
    <property type="entry name" value="Ubiquitin-like"/>
    <property type="match status" value="1"/>
</dbReference>
<proteinExistence type="predicted"/>
<dbReference type="Proteomes" id="UP001175226">
    <property type="component" value="Unassembled WGS sequence"/>
</dbReference>
<comment type="caution">
    <text evidence="2">The sequence shown here is derived from an EMBL/GenBank/DDBJ whole genome shotgun (WGS) entry which is preliminary data.</text>
</comment>
<keyword evidence="3" id="KW-1185">Reference proteome</keyword>
<dbReference type="EMBL" id="JAUEPT010000047">
    <property type="protein sequence ID" value="KAK0437632.1"/>
    <property type="molecule type" value="Genomic_DNA"/>
</dbReference>
<dbReference type="CDD" id="cd17039">
    <property type="entry name" value="Ubl_ubiquitin_like"/>
    <property type="match status" value="1"/>
</dbReference>
<dbReference type="AlphaFoldDB" id="A0AA39J7L0"/>
<dbReference type="Pfam" id="PF00240">
    <property type="entry name" value="ubiquitin"/>
    <property type="match status" value="1"/>
</dbReference>
<protein>
    <recommendedName>
        <fullName evidence="1">Ubiquitin-like domain-containing protein</fullName>
    </recommendedName>
</protein>
<gene>
    <name evidence="2" type="ORF">EV421DRAFT_1827432</name>
</gene>
<evidence type="ECO:0000313" key="3">
    <source>
        <dbReference type="Proteomes" id="UP001175226"/>
    </source>
</evidence>
<organism evidence="2 3">
    <name type="scientific">Armillaria borealis</name>
    <dbReference type="NCBI Taxonomy" id="47425"/>
    <lineage>
        <taxon>Eukaryota</taxon>
        <taxon>Fungi</taxon>
        <taxon>Dikarya</taxon>
        <taxon>Basidiomycota</taxon>
        <taxon>Agaricomycotina</taxon>
        <taxon>Agaricomycetes</taxon>
        <taxon>Agaricomycetidae</taxon>
        <taxon>Agaricales</taxon>
        <taxon>Marasmiineae</taxon>
        <taxon>Physalacriaceae</taxon>
        <taxon>Armillaria</taxon>
    </lineage>
</organism>
<evidence type="ECO:0000259" key="1">
    <source>
        <dbReference type="PROSITE" id="PS50053"/>
    </source>
</evidence>
<feature type="domain" description="Ubiquitin-like" evidence="1">
    <location>
        <begin position="215"/>
        <end position="282"/>
    </location>
</feature>
<dbReference type="PROSITE" id="PS50053">
    <property type="entry name" value="UBIQUITIN_2"/>
    <property type="match status" value="1"/>
</dbReference>
<sequence length="293" mass="33821">MGSNQSQVYIDTTHRDSTVSIHREEATFYDIYIDATYSGDTVSIRREKVTYYDNLRTVLHRHFPSISKDAMIIQTKDLDICKGEYVDIPDELWVGIGPRLRSIKIVTRSTVTQPPPETYLRHQAFYGMNEDTARSPKEYYIVATEGANSVFVARGRVIEYKDLVVTLVRHFPALVEHHIVVQTSGRNIDIRPELWPKFSCDIDNIKVISRPPKMITVSVKWLNGEIGWVTLPESTSVSDLRRMTDNPECVPFDEQQFHHRGQWLDRDRKLSEYNIPEGSTVYEVELRVSDLSA</sequence>
<reference evidence="2" key="1">
    <citation type="submission" date="2023-06" db="EMBL/GenBank/DDBJ databases">
        <authorList>
            <consortium name="Lawrence Berkeley National Laboratory"/>
            <person name="Ahrendt S."/>
            <person name="Sahu N."/>
            <person name="Indic B."/>
            <person name="Wong-Bajracharya J."/>
            <person name="Merenyi Z."/>
            <person name="Ke H.-M."/>
            <person name="Monk M."/>
            <person name="Kocsube S."/>
            <person name="Drula E."/>
            <person name="Lipzen A."/>
            <person name="Balint B."/>
            <person name="Henrissat B."/>
            <person name="Andreopoulos B."/>
            <person name="Martin F.M."/>
            <person name="Harder C.B."/>
            <person name="Rigling D."/>
            <person name="Ford K.L."/>
            <person name="Foster G.D."/>
            <person name="Pangilinan J."/>
            <person name="Papanicolaou A."/>
            <person name="Barry K."/>
            <person name="LaButti K."/>
            <person name="Viragh M."/>
            <person name="Koriabine M."/>
            <person name="Yan M."/>
            <person name="Riley R."/>
            <person name="Champramary S."/>
            <person name="Plett K.L."/>
            <person name="Tsai I.J."/>
            <person name="Slot J."/>
            <person name="Sipos G."/>
            <person name="Plett J."/>
            <person name="Nagy L.G."/>
            <person name="Grigoriev I.V."/>
        </authorList>
    </citation>
    <scope>NUCLEOTIDE SEQUENCE</scope>
    <source>
        <strain evidence="2">FPL87.14</strain>
    </source>
</reference>